<feature type="domain" description="IstB-like ATP-binding" evidence="1">
    <location>
        <begin position="1"/>
        <end position="64"/>
    </location>
</feature>
<dbReference type="Gene3D" id="3.40.50.300">
    <property type="entry name" value="P-loop containing nucleotide triphosphate hydrolases"/>
    <property type="match status" value="1"/>
</dbReference>
<proteinExistence type="predicted"/>
<dbReference type="SUPFAM" id="SSF52540">
    <property type="entry name" value="P-loop containing nucleoside triphosphate hydrolases"/>
    <property type="match status" value="1"/>
</dbReference>
<sequence length="72" mass="8461">MFQYLDMGRADGRYAKMMWQMAKTDVLVMDEWGLAVLTDQNRRDLLEILDDRYNLQATVITGTTSCHLSMRR</sequence>
<evidence type="ECO:0000313" key="3">
    <source>
        <dbReference type="Proteomes" id="UP000839052"/>
    </source>
</evidence>
<name>A0ABM8YW79_9PROT</name>
<gene>
    <name evidence="2" type="ORF">NTG6680_0500</name>
</gene>
<dbReference type="InterPro" id="IPR027417">
    <property type="entry name" value="P-loop_NTPase"/>
</dbReference>
<dbReference type="InterPro" id="IPR002611">
    <property type="entry name" value="IstB_ATP-bd"/>
</dbReference>
<evidence type="ECO:0000259" key="1">
    <source>
        <dbReference type="Pfam" id="PF01695"/>
    </source>
</evidence>
<organism evidence="2 3">
    <name type="scientific">Candidatus Nitrotoga arctica</name>
    <dbReference type="NCBI Taxonomy" id="453162"/>
    <lineage>
        <taxon>Bacteria</taxon>
        <taxon>Pseudomonadati</taxon>
        <taxon>Pseudomonadota</taxon>
        <taxon>Betaproteobacteria</taxon>
        <taxon>Nitrosomonadales</taxon>
        <taxon>Gallionellaceae</taxon>
        <taxon>Candidatus Nitrotoga</taxon>
    </lineage>
</organism>
<dbReference type="EMBL" id="OU912926">
    <property type="protein sequence ID" value="CAG9931753.1"/>
    <property type="molecule type" value="Genomic_DNA"/>
</dbReference>
<accession>A0ABM8YW79</accession>
<dbReference type="Proteomes" id="UP000839052">
    <property type="component" value="Chromosome"/>
</dbReference>
<protein>
    <recommendedName>
        <fullName evidence="1">IstB-like ATP-binding domain-containing protein</fullName>
    </recommendedName>
</protein>
<keyword evidence="3" id="KW-1185">Reference proteome</keyword>
<dbReference type="Pfam" id="PF01695">
    <property type="entry name" value="IstB_IS21"/>
    <property type="match status" value="1"/>
</dbReference>
<dbReference type="RefSeq" id="WP_420887713.1">
    <property type="nucleotide sequence ID" value="NZ_OU912926.1"/>
</dbReference>
<evidence type="ECO:0000313" key="2">
    <source>
        <dbReference type="EMBL" id="CAG9931753.1"/>
    </source>
</evidence>
<reference evidence="2 3" key="1">
    <citation type="submission" date="2021-10" db="EMBL/GenBank/DDBJ databases">
        <authorList>
            <person name="Koch H."/>
        </authorList>
    </citation>
    <scope>NUCLEOTIDE SEQUENCE [LARGE SCALE GENOMIC DNA]</scope>
    <source>
        <strain evidence="2">6680</strain>
    </source>
</reference>